<dbReference type="PANTHER" id="PTHR24193:SF121">
    <property type="entry name" value="ADA2A-CONTAINING COMPLEX COMPONENT 3, ISOFORM D"/>
    <property type="match status" value="1"/>
</dbReference>
<dbReference type="AlphaFoldDB" id="A0A0G4P2M1"/>
<accession>A0A0G4P2M1</accession>
<protein>
    <submittedName>
        <fullName evidence="7">Ankyrin repeat-containing domain</fullName>
    </submittedName>
</protein>
<dbReference type="Proteomes" id="UP000053732">
    <property type="component" value="Unassembled WGS sequence"/>
</dbReference>
<dbReference type="Pfam" id="PF00023">
    <property type="entry name" value="Ank"/>
    <property type="match status" value="1"/>
</dbReference>
<evidence type="ECO:0000259" key="5">
    <source>
        <dbReference type="Pfam" id="PF22939"/>
    </source>
</evidence>
<dbReference type="Pfam" id="PF22939">
    <property type="entry name" value="WHD_GPIID"/>
    <property type="match status" value="1"/>
</dbReference>
<feature type="repeat" description="ANK" evidence="3">
    <location>
        <begin position="788"/>
        <end position="820"/>
    </location>
</feature>
<feature type="repeat" description="ANK" evidence="3">
    <location>
        <begin position="758"/>
        <end position="787"/>
    </location>
</feature>
<dbReference type="GO" id="GO:0000976">
    <property type="term" value="F:transcription cis-regulatory region binding"/>
    <property type="evidence" value="ECO:0007669"/>
    <property type="project" value="TreeGrafter"/>
</dbReference>
<dbReference type="Pfam" id="PF13637">
    <property type="entry name" value="Ank_4"/>
    <property type="match status" value="2"/>
</dbReference>
<dbReference type="Gene3D" id="3.40.50.300">
    <property type="entry name" value="P-loop containing nucleotide triphosphate hydrolases"/>
    <property type="match status" value="1"/>
</dbReference>
<dbReference type="SMART" id="SM00248">
    <property type="entry name" value="ANK"/>
    <property type="match status" value="12"/>
</dbReference>
<feature type="repeat" description="ANK" evidence="3">
    <location>
        <begin position="923"/>
        <end position="952"/>
    </location>
</feature>
<dbReference type="InterPro" id="IPR027417">
    <property type="entry name" value="P-loop_NTPase"/>
</dbReference>
<organism evidence="7 8">
    <name type="scientific">Penicillium camemberti (strain FM 013)</name>
    <dbReference type="NCBI Taxonomy" id="1429867"/>
    <lineage>
        <taxon>Eukaryota</taxon>
        <taxon>Fungi</taxon>
        <taxon>Dikarya</taxon>
        <taxon>Ascomycota</taxon>
        <taxon>Pezizomycotina</taxon>
        <taxon>Eurotiomycetes</taxon>
        <taxon>Eurotiomycetidae</taxon>
        <taxon>Eurotiales</taxon>
        <taxon>Aspergillaceae</taxon>
        <taxon>Penicillium</taxon>
    </lineage>
</organism>
<sequence length="1088" mass="118895">MADPLSIASGVAGLLSFGIQVTQTLVEFYSAYKNQTPDLAKITLNLQNLLSILQSLDSARQNGQPQTDALLHEIDKAAVGCREIIEELSNECQKFQKNTALSLKDRIQVAGRRATYPFRKSTLQKLEEDIGEIRENLSLALNVLQVRNQTGLEDGISELKILVERANTMHISATIRGWLMAPDTTLNHNAACEKRHSTTGLWLVDGQQFQNWLVERNSFLWINGFAGCGKSVLCSTAIERTFRERQHQPSVGIGFFYFSFTDESKKDAFGMLRALLLQLSAQLEGGEKDLQELQELYMSGTPPVDVLLNSLRQTICKFSDTYILLDALDESPQCDRREGVLGAVKKIRQWDLPTLHLLVTSRNETDIRESLEPSSYQDIPMRNPETDIDIQNFISYQLSMDPKLQRWKSRHDEIQETLTDKAQGVFRYVECQLLALKRARIRNELDKCLRSLPRDLDETYERMLCSIDEEYVEEARLILTLLCASDRPLTMKELAGALAIDPSKSGLDREGRSFSQDDPIEICLGLIETAASEDMHGRPITIARIAHFSVREYLESDRIHQQGAAKFAIQNEQANTEVARICLVYLLDPTLSNGELDEAKLEIFSFAQFAAYYWFCFYNKSGKGKRDVEGLVLRLFKDQKESFLTWVRLRDVASEWYLRVNLTLAMEDIPSPLYYAVLLGFENILSGLIASLGEETKINAAINKQAGYLGNALQVASSGFTTDGLQDQYYEKGVHERMVQTLLYHGANVNTQGGYFGTALEAASYDGHEKVAQILLDHGAEINAQAGKFGNALQAAAQGGHANLVQTLLNQGADINAQGGLYGNALQAAAHGGHDNLAQTLLDLGADVNAQGGDYGNALQAAAEGGHENLVQILLDHGADVNAQGGEYGNALQAAALGGHGNLVQTLLDQGVDINARGGLYGSALQAATWRGHEKVVQILLDQGADVNAPGSETYGTALQAAAWPGHENLVHTLLNHGADVNAPGGENGTALQAASSTGQVNLVQTLLDRGADVNDPGAEIYGTALQAASSGGHGNIVQILLDHGADVNAPGGGIDGTALQSASRRRHEEVVQILLDNGAEPESEAII</sequence>
<dbReference type="PROSITE" id="PS50297">
    <property type="entry name" value="ANK_REP_REGION"/>
    <property type="match status" value="8"/>
</dbReference>
<reference evidence="7 8" key="1">
    <citation type="journal article" date="2014" name="Nat. Commun.">
        <title>Multiple recent horizontal transfers of a large genomic region in cheese making fungi.</title>
        <authorList>
            <person name="Cheeseman K."/>
            <person name="Ropars J."/>
            <person name="Renault P."/>
            <person name="Dupont J."/>
            <person name="Gouzy J."/>
            <person name="Branca A."/>
            <person name="Abraham A.L."/>
            <person name="Ceppi M."/>
            <person name="Conseiller E."/>
            <person name="Debuchy R."/>
            <person name="Malagnac F."/>
            <person name="Goarin A."/>
            <person name="Silar P."/>
            <person name="Lacoste S."/>
            <person name="Sallet E."/>
            <person name="Bensimon A."/>
            <person name="Giraud T."/>
            <person name="Brygoo Y."/>
        </authorList>
    </citation>
    <scope>NUCLEOTIDE SEQUENCE [LARGE SCALE GENOMIC DNA]</scope>
    <source>
        <strain evidence="8">FM 013</strain>
    </source>
</reference>
<dbReference type="InterPro" id="IPR002110">
    <property type="entry name" value="Ankyrin_rpt"/>
</dbReference>
<feature type="repeat" description="ANK" evidence="3">
    <location>
        <begin position="854"/>
        <end position="886"/>
    </location>
</feature>
<evidence type="ECO:0000256" key="3">
    <source>
        <dbReference type="PROSITE-ProRule" id="PRU00023"/>
    </source>
</evidence>
<name>A0A0G4P2M1_PENC3</name>
<feature type="repeat" description="ANK" evidence="3">
    <location>
        <begin position="824"/>
        <end position="853"/>
    </location>
</feature>
<feature type="repeat" description="ANK" evidence="3">
    <location>
        <begin position="954"/>
        <end position="986"/>
    </location>
</feature>
<dbReference type="STRING" id="1429867.A0A0G4P2M1"/>
<evidence type="ECO:0000256" key="1">
    <source>
        <dbReference type="ARBA" id="ARBA00022737"/>
    </source>
</evidence>
<evidence type="ECO:0000313" key="8">
    <source>
        <dbReference type="Proteomes" id="UP000053732"/>
    </source>
</evidence>
<keyword evidence="8" id="KW-1185">Reference proteome</keyword>
<evidence type="ECO:0000259" key="4">
    <source>
        <dbReference type="Pfam" id="PF17111"/>
    </source>
</evidence>
<dbReference type="SUPFAM" id="SSF48403">
    <property type="entry name" value="Ankyrin repeat"/>
    <property type="match status" value="1"/>
</dbReference>
<dbReference type="PANTHER" id="PTHR24193">
    <property type="entry name" value="ANKYRIN REPEAT PROTEIN"/>
    <property type="match status" value="1"/>
</dbReference>
<keyword evidence="2 3" id="KW-0040">ANK repeat</keyword>
<evidence type="ECO:0000259" key="6">
    <source>
        <dbReference type="Pfam" id="PF24883"/>
    </source>
</evidence>
<dbReference type="Pfam" id="PF24883">
    <property type="entry name" value="NPHP3_N"/>
    <property type="match status" value="1"/>
</dbReference>
<evidence type="ECO:0000313" key="7">
    <source>
        <dbReference type="EMBL" id="CRL20565.1"/>
    </source>
</evidence>
<dbReference type="InterPro" id="IPR050663">
    <property type="entry name" value="Ankyrin-SOCS_Box"/>
</dbReference>
<dbReference type="Gene3D" id="1.25.40.20">
    <property type="entry name" value="Ankyrin repeat-containing domain"/>
    <property type="match status" value="3"/>
</dbReference>
<dbReference type="GO" id="GO:0005634">
    <property type="term" value="C:nucleus"/>
    <property type="evidence" value="ECO:0007669"/>
    <property type="project" value="TreeGrafter"/>
</dbReference>
<dbReference type="SUPFAM" id="SSF52540">
    <property type="entry name" value="P-loop containing nucleoside triphosphate hydrolases"/>
    <property type="match status" value="1"/>
</dbReference>
<proteinExistence type="predicted"/>
<evidence type="ECO:0000256" key="2">
    <source>
        <dbReference type="ARBA" id="ARBA00023043"/>
    </source>
</evidence>
<dbReference type="InterPro" id="IPR054471">
    <property type="entry name" value="GPIID_WHD"/>
</dbReference>
<feature type="repeat" description="ANK" evidence="3">
    <location>
        <begin position="887"/>
        <end position="919"/>
    </location>
</feature>
<feature type="domain" description="Nephrocystin 3-like N-terminal" evidence="6">
    <location>
        <begin position="199"/>
        <end position="362"/>
    </location>
</feature>
<dbReference type="InterPro" id="IPR056884">
    <property type="entry name" value="NPHP3-like_N"/>
</dbReference>
<feature type="domain" description="GPI inositol-deacylase winged helix" evidence="5">
    <location>
        <begin position="460"/>
        <end position="569"/>
    </location>
</feature>
<dbReference type="PROSITE" id="PS50088">
    <property type="entry name" value="ANK_REPEAT"/>
    <property type="match status" value="9"/>
</dbReference>
<dbReference type="GO" id="GO:0045944">
    <property type="term" value="P:positive regulation of transcription by RNA polymerase II"/>
    <property type="evidence" value="ECO:0007669"/>
    <property type="project" value="TreeGrafter"/>
</dbReference>
<dbReference type="EMBL" id="HG793137">
    <property type="protein sequence ID" value="CRL20565.1"/>
    <property type="molecule type" value="Genomic_DNA"/>
</dbReference>
<feature type="repeat" description="ANK" evidence="3">
    <location>
        <begin position="987"/>
        <end position="1019"/>
    </location>
</feature>
<dbReference type="Pfam" id="PF12796">
    <property type="entry name" value="Ank_2"/>
    <property type="match status" value="2"/>
</dbReference>
<feature type="domain" description="Azaphilone pigments biosynthesis cluster protein L N-terminal" evidence="4">
    <location>
        <begin position="2"/>
        <end position="165"/>
    </location>
</feature>
<gene>
    <name evidence="7" type="ORF">PCAMFM013_S004g000506</name>
</gene>
<keyword evidence="1" id="KW-0677">Repeat</keyword>
<feature type="repeat" description="ANK" evidence="3">
    <location>
        <begin position="1024"/>
        <end position="1053"/>
    </location>
</feature>
<dbReference type="InterPro" id="IPR031348">
    <property type="entry name" value="PigL_N"/>
</dbReference>
<dbReference type="InterPro" id="IPR036770">
    <property type="entry name" value="Ankyrin_rpt-contain_sf"/>
</dbReference>
<dbReference type="Pfam" id="PF17111">
    <property type="entry name" value="PigL_N"/>
    <property type="match status" value="1"/>
</dbReference>